<proteinExistence type="predicted"/>
<name>A0ABS4J3G6_9BACL</name>
<gene>
    <name evidence="1" type="ORF">J2Z66_005989</name>
</gene>
<sequence length="86" mass="9710">MILPPTPFITFQIMTFDKISKESLCSQEFSRKRLAVPRASGGSARAIPFARHRPSAVLPPRQSMLEDKVRKMSFRPVQPIANKGKE</sequence>
<reference evidence="1 2" key="1">
    <citation type="submission" date="2021-03" db="EMBL/GenBank/DDBJ databases">
        <title>Genomic Encyclopedia of Type Strains, Phase IV (KMG-IV): sequencing the most valuable type-strain genomes for metagenomic binning, comparative biology and taxonomic classification.</title>
        <authorList>
            <person name="Goeker M."/>
        </authorList>
    </citation>
    <scope>NUCLEOTIDE SEQUENCE [LARGE SCALE GENOMIC DNA]</scope>
    <source>
        <strain evidence="1 2">DSM 26048</strain>
    </source>
</reference>
<evidence type="ECO:0000313" key="2">
    <source>
        <dbReference type="Proteomes" id="UP001519287"/>
    </source>
</evidence>
<dbReference type="Proteomes" id="UP001519287">
    <property type="component" value="Unassembled WGS sequence"/>
</dbReference>
<keyword evidence="2" id="KW-1185">Reference proteome</keyword>
<organism evidence="1 2">
    <name type="scientific">Paenibacillus eucommiae</name>
    <dbReference type="NCBI Taxonomy" id="1355755"/>
    <lineage>
        <taxon>Bacteria</taxon>
        <taxon>Bacillati</taxon>
        <taxon>Bacillota</taxon>
        <taxon>Bacilli</taxon>
        <taxon>Bacillales</taxon>
        <taxon>Paenibacillaceae</taxon>
        <taxon>Paenibacillus</taxon>
    </lineage>
</organism>
<accession>A0ABS4J3G6</accession>
<evidence type="ECO:0000313" key="1">
    <source>
        <dbReference type="EMBL" id="MBP1994353.1"/>
    </source>
</evidence>
<dbReference type="EMBL" id="JAGGLB010000025">
    <property type="protein sequence ID" value="MBP1994353.1"/>
    <property type="molecule type" value="Genomic_DNA"/>
</dbReference>
<comment type="caution">
    <text evidence="1">The sequence shown here is derived from an EMBL/GenBank/DDBJ whole genome shotgun (WGS) entry which is preliminary data.</text>
</comment>
<protein>
    <submittedName>
        <fullName evidence="1">Uncharacterized protein</fullName>
    </submittedName>
</protein>